<proteinExistence type="predicted"/>
<organism evidence="1 2">
    <name type="scientific">Ameca splendens</name>
    <dbReference type="NCBI Taxonomy" id="208324"/>
    <lineage>
        <taxon>Eukaryota</taxon>
        <taxon>Metazoa</taxon>
        <taxon>Chordata</taxon>
        <taxon>Craniata</taxon>
        <taxon>Vertebrata</taxon>
        <taxon>Euteleostomi</taxon>
        <taxon>Actinopterygii</taxon>
        <taxon>Neopterygii</taxon>
        <taxon>Teleostei</taxon>
        <taxon>Neoteleostei</taxon>
        <taxon>Acanthomorphata</taxon>
        <taxon>Ovalentaria</taxon>
        <taxon>Atherinomorphae</taxon>
        <taxon>Cyprinodontiformes</taxon>
        <taxon>Goodeidae</taxon>
        <taxon>Ameca</taxon>
    </lineage>
</organism>
<comment type="caution">
    <text evidence="1">The sequence shown here is derived from an EMBL/GenBank/DDBJ whole genome shotgun (WGS) entry which is preliminary data.</text>
</comment>
<reference evidence="1 2" key="1">
    <citation type="submission" date="2021-06" db="EMBL/GenBank/DDBJ databases">
        <authorList>
            <person name="Palmer J.M."/>
        </authorList>
    </citation>
    <scope>NUCLEOTIDE SEQUENCE [LARGE SCALE GENOMIC DNA]</scope>
    <source>
        <strain evidence="1 2">AS_MEX2019</strain>
        <tissue evidence="1">Muscle</tissue>
    </source>
</reference>
<dbReference type="Proteomes" id="UP001469553">
    <property type="component" value="Unassembled WGS sequence"/>
</dbReference>
<accession>A0ABV0Z492</accession>
<sequence length="112" mass="12654">MPTVRYGERPVLLWALLSSKVHGNLFGVHVIINSFKYQDMLNISQAIAESFSTEYPKQMAKSKQKSFRFKINLQPSFMAISVPRPKPCRKHVGTQDSGPSRDVLKSGIVTFL</sequence>
<dbReference type="EMBL" id="JAHRIP010051018">
    <property type="protein sequence ID" value="MEQ2301014.1"/>
    <property type="molecule type" value="Genomic_DNA"/>
</dbReference>
<protein>
    <submittedName>
        <fullName evidence="1">Uncharacterized protein</fullName>
    </submittedName>
</protein>
<evidence type="ECO:0000313" key="2">
    <source>
        <dbReference type="Proteomes" id="UP001469553"/>
    </source>
</evidence>
<gene>
    <name evidence="1" type="ORF">AMECASPLE_031713</name>
</gene>
<evidence type="ECO:0000313" key="1">
    <source>
        <dbReference type="EMBL" id="MEQ2301014.1"/>
    </source>
</evidence>
<keyword evidence="2" id="KW-1185">Reference proteome</keyword>
<name>A0ABV0Z492_9TELE</name>